<accession>A0A1V4AB60</accession>
<dbReference type="RefSeq" id="WP_077967424.1">
    <property type="nucleotide sequence ID" value="NZ_CP045178.1"/>
</dbReference>
<sequence>MFSIPHSRTRALSHELGANVHLVSSARDGRYPYHVEPFLPLFQRDENFDFVLSDSPLITGHAEVALSNVLFLVGLVNRLIDGMAPRIGYLRDGGEEPGADRSGRTHSVPAPTG</sequence>
<feature type="region of interest" description="Disordered" evidence="1">
    <location>
        <begin position="91"/>
        <end position="113"/>
    </location>
</feature>
<dbReference type="Proteomes" id="UP000190539">
    <property type="component" value="Unassembled WGS sequence"/>
</dbReference>
<keyword evidence="3" id="KW-1185">Reference proteome</keyword>
<feature type="compositionally biased region" description="Basic and acidic residues" evidence="1">
    <location>
        <begin position="92"/>
        <end position="103"/>
    </location>
</feature>
<evidence type="ECO:0000313" key="3">
    <source>
        <dbReference type="Proteomes" id="UP000190539"/>
    </source>
</evidence>
<name>A0A1V4AB60_9ACTN</name>
<gene>
    <name evidence="2" type="ORF">B1H18_11885</name>
</gene>
<dbReference type="OrthoDB" id="6546405at2"/>
<reference evidence="2 3" key="1">
    <citation type="submission" date="2017-02" db="EMBL/GenBank/DDBJ databases">
        <title>Draft Genome Sequence of Streptomyces tsukubaensis F601, a Producer of the immunosuppressant tacrolimus FK506.</title>
        <authorList>
            <person name="Zong G."/>
            <person name="Zhong C."/>
            <person name="Fu J."/>
            <person name="Qin R."/>
            <person name="Cao G."/>
        </authorList>
    </citation>
    <scope>NUCLEOTIDE SEQUENCE [LARGE SCALE GENOMIC DNA]</scope>
    <source>
        <strain evidence="2 3">F601</strain>
    </source>
</reference>
<dbReference type="EMBL" id="MVFC01000007">
    <property type="protein sequence ID" value="OON80583.1"/>
    <property type="molecule type" value="Genomic_DNA"/>
</dbReference>
<protein>
    <submittedName>
        <fullName evidence="2">Uncharacterized protein</fullName>
    </submittedName>
</protein>
<dbReference type="AlphaFoldDB" id="A0A1V4AB60"/>
<organism evidence="2 3">
    <name type="scientific">Streptomyces tsukubensis</name>
    <dbReference type="NCBI Taxonomy" id="83656"/>
    <lineage>
        <taxon>Bacteria</taxon>
        <taxon>Bacillati</taxon>
        <taxon>Actinomycetota</taxon>
        <taxon>Actinomycetes</taxon>
        <taxon>Kitasatosporales</taxon>
        <taxon>Streptomycetaceae</taxon>
        <taxon>Streptomyces</taxon>
    </lineage>
</organism>
<comment type="caution">
    <text evidence="2">The sequence shown here is derived from an EMBL/GenBank/DDBJ whole genome shotgun (WGS) entry which is preliminary data.</text>
</comment>
<evidence type="ECO:0000313" key="2">
    <source>
        <dbReference type="EMBL" id="OON80583.1"/>
    </source>
</evidence>
<evidence type="ECO:0000256" key="1">
    <source>
        <dbReference type="SAM" id="MobiDB-lite"/>
    </source>
</evidence>
<proteinExistence type="predicted"/>